<dbReference type="Gene3D" id="2.40.50.230">
    <property type="entry name" value="Gp5 N-terminal domain"/>
    <property type="match status" value="1"/>
</dbReference>
<dbReference type="InterPro" id="IPR037026">
    <property type="entry name" value="Vgr_OB-fold_dom_sf"/>
</dbReference>
<feature type="domain" description="Phage protein Gp138 N-terminal" evidence="1">
    <location>
        <begin position="33"/>
        <end position="130"/>
    </location>
</feature>
<accession>A0A7W2LZ39</accession>
<reference evidence="2 3" key="1">
    <citation type="submission" date="2020-07" db="EMBL/GenBank/DDBJ databases">
        <title>Diversity of carbapenemase encoding genes among Pseudomonas putida group clinical isolates in a tertiary Brazilian hospital.</title>
        <authorList>
            <person name="Alberto-Lei F."/>
            <person name="Nodari C.S."/>
            <person name="Streling A.P."/>
            <person name="Paulino J.T."/>
            <person name="Bessa-Neto F.O."/>
            <person name="Cayo R."/>
            <person name="Gales A.C."/>
        </authorList>
    </citation>
    <scope>NUCLEOTIDE SEQUENCE [LARGE SCALE GENOMIC DNA]</scope>
    <source>
        <strain evidence="2 3">11213</strain>
    </source>
</reference>
<dbReference type="Proteomes" id="UP000577346">
    <property type="component" value="Unassembled WGS sequence"/>
</dbReference>
<sequence length="228" mass="24400">MKDPLASRTREQFAKMLREIFGEYLKDNVRTSVPGHVLSFDPATQLAQVQIGLMIEDRLGNAEPRRPIVRVPVQFWGASGGTLECRVAEGVEGSIMFSQECIDSWVDQGGVAAKSEPRRFSMNDAYFMPGVRSVPGAITDFANDGIRLRNNSGSMYAWLKDDTSISLSNGAGFITIGADGTVNINGVTISPASLVTTPNDVFAGPISLKLHKHSGVQPGTGTSGVSVP</sequence>
<protein>
    <recommendedName>
        <fullName evidence="1">Phage protein Gp138 N-terminal domain-containing protein</fullName>
    </recommendedName>
</protein>
<evidence type="ECO:0000313" key="2">
    <source>
        <dbReference type="EMBL" id="MBA6149675.1"/>
    </source>
</evidence>
<comment type="caution">
    <text evidence="2">The sequence shown here is derived from an EMBL/GenBank/DDBJ whole genome shotgun (WGS) entry which is preliminary data.</text>
</comment>
<evidence type="ECO:0000313" key="3">
    <source>
        <dbReference type="Proteomes" id="UP000577346"/>
    </source>
</evidence>
<dbReference type="Pfam" id="PF18946">
    <property type="entry name" value="Apex"/>
    <property type="match status" value="1"/>
</dbReference>
<dbReference type="RefSeq" id="WP_054904530.1">
    <property type="nucleotide sequence ID" value="NZ_JACGDA010000048.1"/>
</dbReference>
<dbReference type="EMBL" id="JACGDA010000048">
    <property type="protein sequence ID" value="MBA6149675.1"/>
    <property type="molecule type" value="Genomic_DNA"/>
</dbReference>
<dbReference type="Pfam" id="PF18352">
    <property type="entry name" value="Gp138_N"/>
    <property type="match status" value="1"/>
</dbReference>
<evidence type="ECO:0000259" key="1">
    <source>
        <dbReference type="Pfam" id="PF18352"/>
    </source>
</evidence>
<gene>
    <name evidence="2" type="ORF">H4C15_19540</name>
</gene>
<dbReference type="InterPro" id="IPR041599">
    <property type="entry name" value="Gp138_N"/>
</dbReference>
<proteinExistence type="predicted"/>
<dbReference type="InterPro" id="IPR044033">
    <property type="entry name" value="GpV-like_apex"/>
</dbReference>
<dbReference type="AlphaFoldDB" id="A0A7W2LZ39"/>
<organism evidence="2 3">
    <name type="scientific">Pseudomonas juntendi</name>
    <dbReference type="NCBI Taxonomy" id="2666183"/>
    <lineage>
        <taxon>Bacteria</taxon>
        <taxon>Pseudomonadati</taxon>
        <taxon>Pseudomonadota</taxon>
        <taxon>Gammaproteobacteria</taxon>
        <taxon>Pseudomonadales</taxon>
        <taxon>Pseudomonadaceae</taxon>
        <taxon>Pseudomonas</taxon>
    </lineage>
</organism>
<name>A0A7W2LZ39_9PSED</name>